<evidence type="ECO:0000313" key="3">
    <source>
        <dbReference type="EMBL" id="MCY9765080.1"/>
    </source>
</evidence>
<dbReference type="Proteomes" id="UP001527181">
    <property type="component" value="Unassembled WGS sequence"/>
</dbReference>
<organism evidence="3 4">
    <name type="scientific">Paenibacillus alvei</name>
    <name type="common">Bacillus alvei</name>
    <dbReference type="NCBI Taxonomy" id="44250"/>
    <lineage>
        <taxon>Bacteria</taxon>
        <taxon>Bacillati</taxon>
        <taxon>Bacillota</taxon>
        <taxon>Bacilli</taxon>
        <taxon>Bacillales</taxon>
        <taxon>Paenibacillaceae</taxon>
        <taxon>Paenibacillus</taxon>
    </lineage>
</organism>
<evidence type="ECO:0000313" key="4">
    <source>
        <dbReference type="Proteomes" id="UP001527181"/>
    </source>
</evidence>
<accession>A0ABT4H7Y2</accession>
<feature type="coiled-coil region" evidence="1">
    <location>
        <begin position="33"/>
        <end position="92"/>
    </location>
</feature>
<keyword evidence="1" id="KW-0175">Coiled coil</keyword>
<evidence type="ECO:0000256" key="1">
    <source>
        <dbReference type="SAM" id="Coils"/>
    </source>
</evidence>
<keyword evidence="2" id="KW-0472">Membrane</keyword>
<name>A0ABT4H7Y2_PAEAL</name>
<keyword evidence="2" id="KW-0812">Transmembrane</keyword>
<proteinExistence type="predicted"/>
<feature type="transmembrane region" description="Helical" evidence="2">
    <location>
        <begin position="12"/>
        <end position="29"/>
    </location>
</feature>
<evidence type="ECO:0008006" key="5">
    <source>
        <dbReference type="Google" id="ProtNLM"/>
    </source>
</evidence>
<keyword evidence="2" id="KW-1133">Transmembrane helix</keyword>
<sequence>MDALGKPTRRMFYVVIAGLTLSITFNVWVNIEKNKLNQQYAQLIEQREKLNQKYEELNKQYEYQIKQGNHINEETEINIKRARDLLSSLTDLRNYLYFQKVKKNVTQ</sequence>
<reference evidence="3 4" key="1">
    <citation type="submission" date="2022-05" db="EMBL/GenBank/DDBJ databases">
        <title>Genome Sequencing of Bee-Associated Microbes.</title>
        <authorList>
            <person name="Dunlap C."/>
        </authorList>
    </citation>
    <scope>NUCLEOTIDE SEQUENCE [LARGE SCALE GENOMIC DNA]</scope>
    <source>
        <strain evidence="3 4">NRRL B-04010</strain>
    </source>
</reference>
<evidence type="ECO:0000256" key="2">
    <source>
        <dbReference type="SAM" id="Phobius"/>
    </source>
</evidence>
<comment type="caution">
    <text evidence="3">The sequence shown here is derived from an EMBL/GenBank/DDBJ whole genome shotgun (WGS) entry which is preliminary data.</text>
</comment>
<protein>
    <recommendedName>
        <fullName evidence="5">Septum formation initiator</fullName>
    </recommendedName>
</protein>
<keyword evidence="4" id="KW-1185">Reference proteome</keyword>
<dbReference type="EMBL" id="JAMDNP010000167">
    <property type="protein sequence ID" value="MCY9765080.1"/>
    <property type="molecule type" value="Genomic_DNA"/>
</dbReference>
<gene>
    <name evidence="3" type="ORF">M5X12_31790</name>
</gene>
<dbReference type="RefSeq" id="WP_268594654.1">
    <property type="nucleotide sequence ID" value="NZ_JAMDNK010000065.1"/>
</dbReference>